<dbReference type="PANTHER" id="PTHR40940">
    <property type="entry name" value="PROTEIN BATD-RELATED"/>
    <property type="match status" value="1"/>
</dbReference>
<gene>
    <name evidence="2" type="ORF">METZ01_LOCUS182161</name>
</gene>
<dbReference type="AlphaFoldDB" id="A0A382CVH1"/>
<reference evidence="2" key="1">
    <citation type="submission" date="2018-05" db="EMBL/GenBank/DDBJ databases">
        <authorList>
            <person name="Lanie J.A."/>
            <person name="Ng W.-L."/>
            <person name="Kazmierczak K.M."/>
            <person name="Andrzejewski T.M."/>
            <person name="Davidsen T.M."/>
            <person name="Wayne K.J."/>
            <person name="Tettelin H."/>
            <person name="Glass J.I."/>
            <person name="Rusch D."/>
            <person name="Podicherti R."/>
            <person name="Tsui H.-C.T."/>
            <person name="Winkler M.E."/>
        </authorList>
    </citation>
    <scope>NUCLEOTIDE SEQUENCE</scope>
</reference>
<name>A0A382CVH1_9ZZZZ</name>
<protein>
    <recommendedName>
        <fullName evidence="3">Protein BatD</fullName>
    </recommendedName>
</protein>
<feature type="compositionally biased region" description="Polar residues" evidence="1">
    <location>
        <begin position="428"/>
        <end position="450"/>
    </location>
</feature>
<feature type="non-terminal residue" evidence="2">
    <location>
        <position position="1"/>
    </location>
</feature>
<feature type="region of interest" description="Disordered" evidence="1">
    <location>
        <begin position="420"/>
        <end position="450"/>
    </location>
</feature>
<organism evidence="2">
    <name type="scientific">marine metagenome</name>
    <dbReference type="NCBI Taxonomy" id="408172"/>
    <lineage>
        <taxon>unclassified sequences</taxon>
        <taxon>metagenomes</taxon>
        <taxon>ecological metagenomes</taxon>
    </lineage>
</organism>
<evidence type="ECO:0008006" key="3">
    <source>
        <dbReference type="Google" id="ProtNLM"/>
    </source>
</evidence>
<feature type="non-terminal residue" evidence="2">
    <location>
        <position position="450"/>
    </location>
</feature>
<evidence type="ECO:0000256" key="1">
    <source>
        <dbReference type="SAM" id="MobiDB-lite"/>
    </source>
</evidence>
<dbReference type="Pfam" id="PF13584">
    <property type="entry name" value="BatD"/>
    <property type="match status" value="1"/>
</dbReference>
<dbReference type="PANTHER" id="PTHR40940:SF2">
    <property type="entry name" value="BATD"/>
    <property type="match status" value="1"/>
</dbReference>
<evidence type="ECO:0000313" key="2">
    <source>
        <dbReference type="EMBL" id="SVB29307.1"/>
    </source>
</evidence>
<dbReference type="EMBL" id="UINC01036004">
    <property type="protein sequence ID" value="SVB29307.1"/>
    <property type="molecule type" value="Genomic_DNA"/>
</dbReference>
<dbReference type="InterPro" id="IPR025738">
    <property type="entry name" value="BatD"/>
</dbReference>
<accession>A0A382CVH1</accession>
<proteinExistence type="predicted"/>
<sequence>VTRIIHSFNCLWPFLLVGFSAIGQQQNIRIEANFSPSAITLSRQTTYKVTIHGSQQSPSGSLPAVAGLGISGNPRVFRAASFLNGVPSVRLELSFAVKPERHGNFTIPSWNLSVQGTPHRVPAATLRVLPPNQEDVLRAQARQKQESDLRQALFLEVNLLRKYLFEGETTLGSIDLYIWERLPITRLVQLPQKNGDAFSQSEINRPIEKRTSRNGKNYTVYSWPVALTAAMEGMHELFYKMTVRVRVQNNRNSPSGNPFLQDPFFRDPFFGFGREEAMSVTSEKLKLEVRSLPMEGRPHAFRGAIGTISTNSATDAERVTVGDPVRITFTVTGKGNFGVMPAPEIDSSEKIKVGPPAFSFEGDENLRYEGTQRFDYVVTPLRPGQIEIPAVPFAYFDPTSERYVDASGNVHTLRVDAGETWVDPSPPQSAFTEKQQNVEPARNLFQTESE</sequence>